<dbReference type="AlphaFoldDB" id="A0AAP0X833"/>
<name>A0AAP0X833_LIQFO</name>
<dbReference type="InterPro" id="IPR018289">
    <property type="entry name" value="MULE_transposase_dom"/>
</dbReference>
<gene>
    <name evidence="2" type="ORF">L1049_017255</name>
</gene>
<dbReference type="PANTHER" id="PTHR47718:SF13">
    <property type="entry name" value="OS09G0290500 PROTEIN"/>
    <property type="match status" value="1"/>
</dbReference>
<accession>A0AAP0X833</accession>
<dbReference type="PANTHER" id="PTHR47718">
    <property type="entry name" value="OS01G0519700 PROTEIN"/>
    <property type="match status" value="1"/>
</dbReference>
<evidence type="ECO:0000259" key="1">
    <source>
        <dbReference type="Pfam" id="PF10551"/>
    </source>
</evidence>
<sequence length="296" mass="34635">MRTALQNDGMFALSTIVIEHNHGWSPTISRQFRSSKSIGTDVKMRLELNDQAGIPPSRSFKSLVVERGRFDKISFTEKDVRNFLEKTRKLRLREGDAKAMVRNFCRMQSKNVSFFYVMDLNEYHRIRNLCWVDARSRATYEYFGDVVTFDTIYLTNRYEMPFAPFVGVNHNGHSVFLGCGLLSNEDVETFVWLFEAWLECMGSCALKAIITDQCKAMGKAIEIVFPNARHRWDEFEAGWTEMMEKYELHDNEWLSGLYDERHRWVLVYVKDNFWAGMSTTQCSENVIAFSDGYVRF</sequence>
<evidence type="ECO:0000313" key="3">
    <source>
        <dbReference type="Proteomes" id="UP001415857"/>
    </source>
</evidence>
<feature type="domain" description="MULE transposase" evidence="1">
    <location>
        <begin position="146"/>
        <end position="232"/>
    </location>
</feature>
<dbReference type="Proteomes" id="UP001415857">
    <property type="component" value="Unassembled WGS sequence"/>
</dbReference>
<proteinExistence type="predicted"/>
<reference evidence="2 3" key="1">
    <citation type="journal article" date="2024" name="Plant J.">
        <title>Genome sequences and population genomics reveal climatic adaptation and genomic divergence between two closely related sweetgum species.</title>
        <authorList>
            <person name="Xu W.Q."/>
            <person name="Ren C.Q."/>
            <person name="Zhang X.Y."/>
            <person name="Comes H.P."/>
            <person name="Liu X.H."/>
            <person name="Li Y.G."/>
            <person name="Kettle C.J."/>
            <person name="Jalonen R."/>
            <person name="Gaisberger H."/>
            <person name="Ma Y.Z."/>
            <person name="Qiu Y.X."/>
        </authorList>
    </citation>
    <scope>NUCLEOTIDE SEQUENCE [LARGE SCALE GENOMIC DNA]</scope>
    <source>
        <strain evidence="2">Hangzhou</strain>
    </source>
</reference>
<evidence type="ECO:0000313" key="2">
    <source>
        <dbReference type="EMBL" id="KAK9288790.1"/>
    </source>
</evidence>
<protein>
    <recommendedName>
        <fullName evidence="1">MULE transposase domain-containing protein</fullName>
    </recommendedName>
</protein>
<organism evidence="2 3">
    <name type="scientific">Liquidambar formosana</name>
    <name type="common">Formosan gum</name>
    <dbReference type="NCBI Taxonomy" id="63359"/>
    <lineage>
        <taxon>Eukaryota</taxon>
        <taxon>Viridiplantae</taxon>
        <taxon>Streptophyta</taxon>
        <taxon>Embryophyta</taxon>
        <taxon>Tracheophyta</taxon>
        <taxon>Spermatophyta</taxon>
        <taxon>Magnoliopsida</taxon>
        <taxon>eudicotyledons</taxon>
        <taxon>Gunneridae</taxon>
        <taxon>Pentapetalae</taxon>
        <taxon>Saxifragales</taxon>
        <taxon>Altingiaceae</taxon>
        <taxon>Liquidambar</taxon>
    </lineage>
</organism>
<dbReference type="Pfam" id="PF10551">
    <property type="entry name" value="MULE"/>
    <property type="match status" value="1"/>
</dbReference>
<comment type="caution">
    <text evidence="2">The sequence shown here is derived from an EMBL/GenBank/DDBJ whole genome shotgun (WGS) entry which is preliminary data.</text>
</comment>
<dbReference type="EMBL" id="JBBPBK010000003">
    <property type="protein sequence ID" value="KAK9288790.1"/>
    <property type="molecule type" value="Genomic_DNA"/>
</dbReference>
<keyword evidence="3" id="KW-1185">Reference proteome</keyword>